<dbReference type="Gene3D" id="3.40.50.2000">
    <property type="entry name" value="Glycogen Phosphorylase B"/>
    <property type="match status" value="2"/>
</dbReference>
<dbReference type="PANTHER" id="PTHR11926:SF774">
    <property type="entry name" value="UDP-GLYCOSYLTRANSFERASE 85A1-RELATED"/>
    <property type="match status" value="1"/>
</dbReference>
<evidence type="ECO:0000256" key="3">
    <source>
        <dbReference type="ARBA" id="ARBA00022679"/>
    </source>
</evidence>
<evidence type="ECO:0000256" key="4">
    <source>
        <dbReference type="ARBA" id="ARBA00023241"/>
    </source>
</evidence>
<dbReference type="AlphaFoldDB" id="A0A6A4LUB7"/>
<dbReference type="SUPFAM" id="SSF53756">
    <property type="entry name" value="UDP-Glycosyltransferase/glycogen phosphorylase"/>
    <property type="match status" value="1"/>
</dbReference>
<dbReference type="GO" id="GO:0009813">
    <property type="term" value="P:flavonoid biosynthetic process"/>
    <property type="evidence" value="ECO:0007669"/>
    <property type="project" value="UniProtKB-KW"/>
</dbReference>
<comment type="similarity">
    <text evidence="1">Belongs to the UDP-glycosyltransferase family.</text>
</comment>
<dbReference type="Proteomes" id="UP000428333">
    <property type="component" value="Linkage Group LG05"/>
</dbReference>
<evidence type="ECO:0008006" key="7">
    <source>
        <dbReference type="Google" id="ProtNLM"/>
    </source>
</evidence>
<evidence type="ECO:0000256" key="1">
    <source>
        <dbReference type="ARBA" id="ARBA00009995"/>
    </source>
</evidence>
<protein>
    <recommendedName>
        <fullName evidence="7">UDP-glycosyltransferases domain-containing protein</fullName>
    </recommendedName>
</protein>
<dbReference type="FunFam" id="3.40.50.2000:FF:000060">
    <property type="entry name" value="Glycosyltransferase"/>
    <property type="match status" value="1"/>
</dbReference>
<gene>
    <name evidence="5" type="ORF">C3L33_08336</name>
</gene>
<keyword evidence="6" id="KW-1185">Reference proteome</keyword>
<evidence type="ECO:0000313" key="6">
    <source>
        <dbReference type="Proteomes" id="UP000428333"/>
    </source>
</evidence>
<dbReference type="GO" id="GO:0080044">
    <property type="term" value="F:quercetin 7-O-glucosyltransferase activity"/>
    <property type="evidence" value="ECO:0007669"/>
    <property type="project" value="TreeGrafter"/>
</dbReference>
<keyword evidence="2" id="KW-0328">Glycosyltransferase</keyword>
<organism evidence="5 6">
    <name type="scientific">Rhododendron williamsianum</name>
    <dbReference type="NCBI Taxonomy" id="262921"/>
    <lineage>
        <taxon>Eukaryota</taxon>
        <taxon>Viridiplantae</taxon>
        <taxon>Streptophyta</taxon>
        <taxon>Embryophyta</taxon>
        <taxon>Tracheophyta</taxon>
        <taxon>Spermatophyta</taxon>
        <taxon>Magnoliopsida</taxon>
        <taxon>eudicotyledons</taxon>
        <taxon>Gunneridae</taxon>
        <taxon>Pentapetalae</taxon>
        <taxon>asterids</taxon>
        <taxon>Ericales</taxon>
        <taxon>Ericaceae</taxon>
        <taxon>Ericoideae</taxon>
        <taxon>Rhodoreae</taxon>
        <taxon>Rhododendron</taxon>
    </lineage>
</organism>
<comment type="caution">
    <text evidence="5">The sequence shown here is derived from an EMBL/GenBank/DDBJ whole genome shotgun (WGS) entry which is preliminary data.</text>
</comment>
<reference evidence="5 6" key="1">
    <citation type="journal article" date="2019" name="Genome Biol. Evol.">
        <title>The Rhododendron genome and chromosomal organization provide insight into shared whole-genome duplications across the heath family (Ericaceae).</title>
        <authorList>
            <person name="Soza V.L."/>
            <person name="Lindsley D."/>
            <person name="Waalkes A."/>
            <person name="Ramage E."/>
            <person name="Patwardhan R.P."/>
            <person name="Burton J.N."/>
            <person name="Adey A."/>
            <person name="Kumar A."/>
            <person name="Qiu R."/>
            <person name="Shendure J."/>
            <person name="Hall B."/>
        </authorList>
    </citation>
    <scope>NUCLEOTIDE SEQUENCE [LARGE SCALE GENOMIC DNA]</scope>
    <source>
        <strain evidence="5">RSF 1966-606</strain>
    </source>
</reference>
<dbReference type="OrthoDB" id="5835829at2759"/>
<feature type="non-terminal residue" evidence="5">
    <location>
        <position position="1"/>
    </location>
</feature>
<keyword evidence="4" id="KW-0284">Flavonoid biosynthesis</keyword>
<dbReference type="InterPro" id="IPR002213">
    <property type="entry name" value="UDP_glucos_trans"/>
</dbReference>
<dbReference type="CDD" id="cd03784">
    <property type="entry name" value="GT1_Gtf-like"/>
    <property type="match status" value="1"/>
</dbReference>
<dbReference type="Pfam" id="PF00201">
    <property type="entry name" value="UDPGT"/>
    <property type="match status" value="1"/>
</dbReference>
<dbReference type="GO" id="GO:0016138">
    <property type="term" value="P:glycoside biosynthetic process"/>
    <property type="evidence" value="ECO:0007669"/>
    <property type="project" value="UniProtKB-ARBA"/>
</dbReference>
<dbReference type="EMBL" id="QEFC01001160">
    <property type="protein sequence ID" value="KAE9459754.1"/>
    <property type="molecule type" value="Genomic_DNA"/>
</dbReference>
<accession>A0A6A4LUB7</accession>
<evidence type="ECO:0000313" key="5">
    <source>
        <dbReference type="EMBL" id="KAE9459754.1"/>
    </source>
</evidence>
<keyword evidence="3" id="KW-0808">Transferase</keyword>
<dbReference type="PANTHER" id="PTHR11926">
    <property type="entry name" value="GLUCOSYL/GLUCURONOSYL TRANSFERASES"/>
    <property type="match status" value="1"/>
</dbReference>
<evidence type="ECO:0000256" key="2">
    <source>
        <dbReference type="ARBA" id="ARBA00022676"/>
    </source>
</evidence>
<proteinExistence type="inferred from homology"/>
<dbReference type="GO" id="GO:0080043">
    <property type="term" value="F:quercetin 3-O-glucosyltransferase activity"/>
    <property type="evidence" value="ECO:0007669"/>
    <property type="project" value="TreeGrafter"/>
</dbReference>
<sequence>MNEQLDMVLDSTSVLKNIRLSDIPHAKLYENGFPAGEAEEAFHASGIIFETFEALEHDVFDAIKPMFQNVYAVGPLQMLLNSASTGTGDHLESVSFNQRGDGIRCLEWLDSMKPNSVVYISFGDLAVMTPRQLCEFAWGICNSNQPFLWKITPDFFKGQLATLPLEFLEKTKERGLIATWCPQEQVLAHPSVGVFVSHFGTSSMLESICAGVPMIGWPCYGDHQVSCGYSCNRWGIGMKINEDMEREEVESLVRELMEGDEGKAMKRKAMEWKKLAVEANSKGGSSAKIFNNLLKALSRSQNFMGDDIPSLVFEVQKP</sequence>
<name>A0A6A4LUB7_9ERIC</name>